<dbReference type="InterPro" id="IPR043987">
    <property type="entry name" value="CCZ1/INTU/HSP4_longin_1"/>
</dbReference>
<evidence type="ECO:0000256" key="4">
    <source>
        <dbReference type="ARBA" id="ARBA00022473"/>
    </source>
</evidence>
<evidence type="ECO:0000256" key="3">
    <source>
        <dbReference type="ARBA" id="ARBA00015639"/>
    </source>
</evidence>
<dbReference type="GO" id="GO:0016192">
    <property type="term" value="P:vesicle-mediated transport"/>
    <property type="evidence" value="ECO:0007669"/>
    <property type="project" value="InterPro"/>
</dbReference>
<dbReference type="GO" id="GO:0005737">
    <property type="term" value="C:cytoplasm"/>
    <property type="evidence" value="ECO:0007669"/>
    <property type="project" value="UniProtKB-SubCell"/>
</dbReference>
<evidence type="ECO:0000313" key="12">
    <source>
        <dbReference type="Proteomes" id="UP000264820"/>
    </source>
</evidence>
<evidence type="ECO:0000256" key="7">
    <source>
        <dbReference type="SAM" id="MobiDB-lite"/>
    </source>
</evidence>
<dbReference type="GO" id="GO:0005929">
    <property type="term" value="C:cilium"/>
    <property type="evidence" value="ECO:0007669"/>
    <property type="project" value="TreeGrafter"/>
</dbReference>
<reference evidence="11" key="2">
    <citation type="submission" date="2025-09" db="UniProtKB">
        <authorList>
            <consortium name="Ensembl"/>
        </authorList>
    </citation>
    <scope>IDENTIFICATION</scope>
</reference>
<dbReference type="Proteomes" id="UP000264820">
    <property type="component" value="Unplaced"/>
</dbReference>
<keyword evidence="6" id="KW-0970">Cilium biogenesis/degradation</keyword>
<dbReference type="GO" id="GO:0007399">
    <property type="term" value="P:nervous system development"/>
    <property type="evidence" value="ECO:0007669"/>
    <property type="project" value="TreeGrafter"/>
</dbReference>
<reference evidence="11" key="1">
    <citation type="submission" date="2025-08" db="UniProtKB">
        <authorList>
            <consortium name="Ensembl"/>
        </authorList>
    </citation>
    <scope>IDENTIFICATION</scope>
</reference>
<keyword evidence="5" id="KW-0963">Cytoplasm</keyword>
<accession>A0A3Q2Y9B1</accession>
<dbReference type="Pfam" id="PF19033">
    <property type="entry name" value="Intu_longin_3"/>
    <property type="match status" value="1"/>
</dbReference>
<dbReference type="Ensembl" id="ENSHCOT00000025936.1">
    <property type="protein sequence ID" value="ENSHCOP00000009801.1"/>
    <property type="gene ID" value="ENSHCOG00000012317.1"/>
</dbReference>
<evidence type="ECO:0000256" key="6">
    <source>
        <dbReference type="ARBA" id="ARBA00022794"/>
    </source>
</evidence>
<evidence type="ECO:0000259" key="10">
    <source>
        <dbReference type="Pfam" id="PF19033"/>
    </source>
</evidence>
<evidence type="ECO:0000256" key="1">
    <source>
        <dbReference type="ARBA" id="ARBA00004496"/>
    </source>
</evidence>
<evidence type="ECO:0000259" key="9">
    <source>
        <dbReference type="Pfam" id="PF19032"/>
    </source>
</evidence>
<comment type="subcellular location">
    <subcellularLocation>
        <location evidence="1">Cytoplasm</location>
    </subcellularLocation>
</comment>
<name>A0A3Q2Y9B1_HIPCM</name>
<proteinExistence type="inferred from homology"/>
<dbReference type="AlphaFoldDB" id="A0A3Q2Y9B1"/>
<dbReference type="PANTHER" id="PTHR21082">
    <property type="entry name" value="PROTEIN INTURNED"/>
    <property type="match status" value="1"/>
</dbReference>
<dbReference type="PANTHER" id="PTHR21082:SF4">
    <property type="entry name" value="PROTEIN INTURNED"/>
    <property type="match status" value="1"/>
</dbReference>
<dbReference type="InterPro" id="IPR036034">
    <property type="entry name" value="PDZ_sf"/>
</dbReference>
<dbReference type="STRING" id="109280.ENSHCOP00000009801"/>
<evidence type="ECO:0000313" key="11">
    <source>
        <dbReference type="Ensembl" id="ENSHCOP00000009801.1"/>
    </source>
</evidence>
<feature type="region of interest" description="Disordered" evidence="7">
    <location>
        <begin position="7"/>
        <end position="27"/>
    </location>
</feature>
<evidence type="ECO:0000256" key="2">
    <source>
        <dbReference type="ARBA" id="ARBA00010034"/>
    </source>
</evidence>
<sequence>AVVRSTLARISGRKRRESRNRGGAREDSMPWVSAFKTQLKTVLVYLNPKRLGGSAALPLLESLLGVLRLPCQPDGASVGREGRLTVDGLIPGSPASKCGDVLVAVDDVEVSSENIEQVLASVLGPTQVRLTLATSTNPGGASGPGCPAMASVPVVPPVRPLPGEDACRPRPVGGGGVPHAVMYLSLQMDAKSPRDEEEILYQYPASEAAARLKGARGIFMTLCDMLDSVTGGRVVSTLLLPDKHLVHVGYWKEGDALLVVGLPAEVPLPCLQTLVGDAVRTLRVMYGSLAAFGRTEHTPQLDRFFRLFFLRLMRPSDSPLAPPTDNCRSIFLDGLPALRWLLIANHLPQEDLLDACLYMRHHDPPPPAASRRSVGQTLVWREVFLQRSRPGRHFLLIVALTAALLRLETLEEAVEERLSAAAAPRLFCADWFPQALSAGAESVLFHYVLVETVRGIFIAPTPTEEAQLGGSIPPSLIGNFYRCCLSIRALFKENTPEQERPRGASRVKEHGVLFQHVPENGTSSRKAAPTLTYWVIRLLPEPVPQEVYVCFHDSVPPAPVETAFRLSFGLVT</sequence>
<dbReference type="GO" id="GO:0001736">
    <property type="term" value="P:establishment of planar polarity"/>
    <property type="evidence" value="ECO:0007669"/>
    <property type="project" value="InterPro"/>
</dbReference>
<feature type="domain" description="CCZ1/INTU/HPS4 third Longin" evidence="10">
    <location>
        <begin position="442"/>
        <end position="565"/>
    </location>
</feature>
<feature type="domain" description="CCZ1/INTU/HSP4 first Longin" evidence="8">
    <location>
        <begin position="178"/>
        <end position="287"/>
    </location>
</feature>
<dbReference type="Pfam" id="PF19032">
    <property type="entry name" value="Intu_longin_2"/>
    <property type="match status" value="1"/>
</dbReference>
<feature type="domain" description="CCZ1/INTU second Longin" evidence="9">
    <location>
        <begin position="342"/>
        <end position="405"/>
    </location>
</feature>
<dbReference type="InterPro" id="IPR043989">
    <property type="entry name" value="CCZ1/INTU/HSP4_longin_3"/>
</dbReference>
<keyword evidence="12" id="KW-1185">Reference proteome</keyword>
<dbReference type="SUPFAM" id="SSF50156">
    <property type="entry name" value="PDZ domain-like"/>
    <property type="match status" value="1"/>
</dbReference>
<evidence type="ECO:0000259" key="8">
    <source>
        <dbReference type="Pfam" id="PF19031"/>
    </source>
</evidence>
<dbReference type="InterPro" id="IPR039151">
    <property type="entry name" value="INTU"/>
</dbReference>
<dbReference type="InterPro" id="IPR043988">
    <property type="entry name" value="CCZ1/INTU_longin_2"/>
</dbReference>
<dbReference type="GeneTree" id="ENSGT00390000001301"/>
<organism evidence="11 12">
    <name type="scientific">Hippocampus comes</name>
    <name type="common">Tiger tail seahorse</name>
    <dbReference type="NCBI Taxonomy" id="109280"/>
    <lineage>
        <taxon>Eukaryota</taxon>
        <taxon>Metazoa</taxon>
        <taxon>Chordata</taxon>
        <taxon>Craniata</taxon>
        <taxon>Vertebrata</taxon>
        <taxon>Euteleostomi</taxon>
        <taxon>Actinopterygii</taxon>
        <taxon>Neopterygii</taxon>
        <taxon>Teleostei</taxon>
        <taxon>Neoteleostei</taxon>
        <taxon>Acanthomorphata</taxon>
        <taxon>Syngnathiaria</taxon>
        <taxon>Syngnathiformes</taxon>
        <taxon>Syngnathoidei</taxon>
        <taxon>Syngnathidae</taxon>
        <taxon>Hippocampus</taxon>
    </lineage>
</organism>
<dbReference type="Pfam" id="PF19031">
    <property type="entry name" value="Intu_longin_1"/>
    <property type="match status" value="1"/>
</dbReference>
<protein>
    <recommendedName>
        <fullName evidence="3">Protein inturned</fullName>
    </recommendedName>
</protein>
<dbReference type="GO" id="GO:0060271">
    <property type="term" value="P:cilium assembly"/>
    <property type="evidence" value="ECO:0007669"/>
    <property type="project" value="InterPro"/>
</dbReference>
<comment type="similarity">
    <text evidence="2">Belongs to the inturned family.</text>
</comment>
<keyword evidence="4" id="KW-0217">Developmental protein</keyword>
<evidence type="ECO:0000256" key="5">
    <source>
        <dbReference type="ARBA" id="ARBA00022490"/>
    </source>
</evidence>